<protein>
    <submittedName>
        <fullName evidence="1">Uncharacterized protein</fullName>
    </submittedName>
</protein>
<proteinExistence type="predicted"/>
<dbReference type="EMBL" id="BMGZ01000006">
    <property type="protein sequence ID" value="GGI02138.1"/>
    <property type="molecule type" value="Genomic_DNA"/>
</dbReference>
<dbReference type="Proteomes" id="UP000621856">
    <property type="component" value="Unassembled WGS sequence"/>
</dbReference>
<organism evidence="1 3">
    <name type="scientific">Aquisalinus luteolus</name>
    <dbReference type="NCBI Taxonomy" id="1566827"/>
    <lineage>
        <taxon>Bacteria</taxon>
        <taxon>Pseudomonadati</taxon>
        <taxon>Pseudomonadota</taxon>
        <taxon>Alphaproteobacteria</taxon>
        <taxon>Parvularculales</taxon>
        <taxon>Parvularculaceae</taxon>
        <taxon>Aquisalinus</taxon>
    </lineage>
</organism>
<dbReference type="EMBL" id="VCJR02000007">
    <property type="protein sequence ID" value="NHK29676.1"/>
    <property type="molecule type" value="Genomic_DNA"/>
</dbReference>
<evidence type="ECO:0000313" key="3">
    <source>
        <dbReference type="Proteomes" id="UP000621856"/>
    </source>
</evidence>
<evidence type="ECO:0000313" key="2">
    <source>
        <dbReference type="EMBL" id="NHK29676.1"/>
    </source>
</evidence>
<gene>
    <name evidence="2" type="ORF">FF098_017350</name>
    <name evidence="1" type="ORF">GCM10011355_34430</name>
</gene>
<accession>A0A8J3EQH0</accession>
<keyword evidence="4" id="KW-1185">Reference proteome</keyword>
<comment type="caution">
    <text evidence="1">The sequence shown here is derived from an EMBL/GenBank/DDBJ whole genome shotgun (WGS) entry which is preliminary data.</text>
</comment>
<reference evidence="1" key="1">
    <citation type="journal article" date="2014" name="Int. J. Syst. Evol. Microbiol.">
        <title>Complete genome sequence of Corynebacterium casei LMG S-19264T (=DSM 44701T), isolated from a smear-ripened cheese.</title>
        <authorList>
            <consortium name="US DOE Joint Genome Institute (JGI-PGF)"/>
            <person name="Walter F."/>
            <person name="Albersmeier A."/>
            <person name="Kalinowski J."/>
            <person name="Ruckert C."/>
        </authorList>
    </citation>
    <scope>NUCLEOTIDE SEQUENCE</scope>
    <source>
        <strain evidence="1">CGMCC 1.14984</strain>
    </source>
</reference>
<reference evidence="1" key="3">
    <citation type="submission" date="2020-09" db="EMBL/GenBank/DDBJ databases">
        <authorList>
            <person name="Sun Q."/>
            <person name="Zhou Y."/>
        </authorList>
    </citation>
    <scope>NUCLEOTIDE SEQUENCE</scope>
    <source>
        <strain evidence="1">CGMCC 1.14984</strain>
    </source>
</reference>
<reference evidence="2 4" key="2">
    <citation type="submission" date="2020-02" db="EMBL/GenBank/DDBJ databases">
        <title>Genome sequence of Parvularcula flava strain NH6-79.</title>
        <authorList>
            <person name="Abdul Karim M.H."/>
            <person name="Lam M.Q."/>
            <person name="Chen S.J."/>
            <person name="Yahya A."/>
            <person name="Shahir S."/>
            <person name="Shamsir M.S."/>
            <person name="Chong C.S."/>
        </authorList>
    </citation>
    <scope>NUCLEOTIDE SEQUENCE [LARGE SCALE GENOMIC DNA]</scope>
    <source>
        <strain evidence="2 4">NH6-79</strain>
    </source>
</reference>
<name>A0A8J3EQH0_9PROT</name>
<dbReference type="AlphaFoldDB" id="A0A8J3EQH0"/>
<dbReference type="Proteomes" id="UP000818603">
    <property type="component" value="Unassembled WGS sequence"/>
</dbReference>
<evidence type="ECO:0000313" key="4">
    <source>
        <dbReference type="Proteomes" id="UP000818603"/>
    </source>
</evidence>
<evidence type="ECO:0000313" key="1">
    <source>
        <dbReference type="EMBL" id="GGI02138.1"/>
    </source>
</evidence>
<sequence>MPKHAPNKPLPPPANDNFSDLNIVCDVTQDLPITLSELQILETYFSGDIATLIKNAANDNSGDN</sequence>
<dbReference type="RefSeq" id="WP_155142968.1">
    <property type="nucleotide sequence ID" value="NZ_BMGZ01000006.1"/>
</dbReference>